<evidence type="ECO:0000256" key="5">
    <source>
        <dbReference type="ARBA" id="ARBA00023136"/>
    </source>
</evidence>
<feature type="transmembrane region" description="Helical" evidence="6">
    <location>
        <begin position="56"/>
        <end position="74"/>
    </location>
</feature>
<comment type="caution">
    <text evidence="7">The sequence shown here is derived from an EMBL/GenBank/DDBJ whole genome shotgun (WGS) entry which is preliminary data.</text>
</comment>
<evidence type="ECO:0000256" key="1">
    <source>
        <dbReference type="ARBA" id="ARBA00004141"/>
    </source>
</evidence>
<evidence type="ECO:0000256" key="2">
    <source>
        <dbReference type="ARBA" id="ARBA00009773"/>
    </source>
</evidence>
<accession>A0A558CWM5</accession>
<dbReference type="GO" id="GO:0055085">
    <property type="term" value="P:transmembrane transport"/>
    <property type="evidence" value="ECO:0007669"/>
    <property type="project" value="TreeGrafter"/>
</dbReference>
<feature type="transmembrane region" description="Helical" evidence="6">
    <location>
        <begin position="346"/>
        <end position="372"/>
    </location>
</feature>
<reference evidence="7 8" key="1">
    <citation type="submission" date="2019-07" db="EMBL/GenBank/DDBJ databases">
        <title>The pathways for chlorine oxyanion respiration interact through the shared metabolite chlorate.</title>
        <authorList>
            <person name="Barnum T.P."/>
            <person name="Cheng Y."/>
            <person name="Hill K.A."/>
            <person name="Lucas L.N."/>
            <person name="Carlson H.K."/>
            <person name="Coates J.D."/>
        </authorList>
    </citation>
    <scope>NUCLEOTIDE SEQUENCE [LARGE SCALE GENOMIC DNA]</scope>
    <source>
        <strain evidence="7">BK-3</strain>
    </source>
</reference>
<dbReference type="Proteomes" id="UP000317355">
    <property type="component" value="Unassembled WGS sequence"/>
</dbReference>
<keyword evidence="3 6" id="KW-0812">Transmembrane</keyword>
<dbReference type="EMBL" id="VMRY01000060">
    <property type="protein sequence ID" value="TVT53177.1"/>
    <property type="molecule type" value="Genomic_DNA"/>
</dbReference>
<feature type="transmembrane region" description="Helical" evidence="6">
    <location>
        <begin position="182"/>
        <end position="210"/>
    </location>
</feature>
<feature type="transmembrane region" description="Helical" evidence="6">
    <location>
        <begin position="86"/>
        <end position="106"/>
    </location>
</feature>
<dbReference type="PANTHER" id="PTHR21716">
    <property type="entry name" value="TRANSMEMBRANE PROTEIN"/>
    <property type="match status" value="1"/>
</dbReference>
<evidence type="ECO:0000256" key="6">
    <source>
        <dbReference type="SAM" id="Phobius"/>
    </source>
</evidence>
<comment type="subcellular location">
    <subcellularLocation>
        <location evidence="1">Membrane</location>
        <topology evidence="1">Multi-pass membrane protein</topology>
    </subcellularLocation>
</comment>
<protein>
    <submittedName>
        <fullName evidence="7">AI-2E family transporter</fullName>
    </submittedName>
</protein>
<evidence type="ECO:0000256" key="4">
    <source>
        <dbReference type="ARBA" id="ARBA00022989"/>
    </source>
</evidence>
<feature type="transmembrane region" description="Helical" evidence="6">
    <location>
        <begin position="285"/>
        <end position="304"/>
    </location>
</feature>
<evidence type="ECO:0000313" key="8">
    <source>
        <dbReference type="Proteomes" id="UP000317355"/>
    </source>
</evidence>
<sequence>MNHPPTSAPDTPLSAVQETEAVKPLIVHLPVDARGLALGLLASIAFVFALNWMQALLVPLLLGIFLAYTLNPLVHYLEKIKFPRVLATSIVMLAVVSALTLGAYTLRDQMQTIVTQLPVAANKLSAQLIHMRDDRSGNLQKVQSAVGAMENATKQTDSKNTDRKQDATHVTIDPPSFKLGDFMWASSLGAMGAIGQVVMVIFLVFFILVGGDTFKRKLVRLTGPSFSQKKITVHILDGINASIQKYMLTLVLTNILLGLLTWLTFHLIGLDNAGAWAVGAGFMHVIPYIGPVVTAFATGMAAFMQFDSVSMALLVAGSSLLLATAVGVFVTTWATGRIARMNAAAVFISLLFWGWLWGIWGLLLGIPIIVVVKVVSENVEQLVPVAELLGE</sequence>
<evidence type="ECO:0000313" key="7">
    <source>
        <dbReference type="EMBL" id="TVT53177.1"/>
    </source>
</evidence>
<dbReference type="InterPro" id="IPR002549">
    <property type="entry name" value="AI-2E-like"/>
</dbReference>
<dbReference type="Pfam" id="PF01594">
    <property type="entry name" value="AI-2E_transport"/>
    <property type="match status" value="1"/>
</dbReference>
<dbReference type="AlphaFoldDB" id="A0A558CWM5"/>
<dbReference type="GO" id="GO:0016020">
    <property type="term" value="C:membrane"/>
    <property type="evidence" value="ECO:0007669"/>
    <property type="project" value="UniProtKB-SubCell"/>
</dbReference>
<feature type="transmembrane region" description="Helical" evidence="6">
    <location>
        <begin position="246"/>
        <end position="265"/>
    </location>
</feature>
<proteinExistence type="inferred from homology"/>
<keyword evidence="4 6" id="KW-1133">Transmembrane helix</keyword>
<gene>
    <name evidence="7" type="ORF">FHK82_12375</name>
</gene>
<evidence type="ECO:0000256" key="3">
    <source>
        <dbReference type="ARBA" id="ARBA00022692"/>
    </source>
</evidence>
<feature type="transmembrane region" description="Helical" evidence="6">
    <location>
        <begin position="311"/>
        <end position="334"/>
    </location>
</feature>
<keyword evidence="5 6" id="KW-0472">Membrane</keyword>
<dbReference type="PANTHER" id="PTHR21716:SF16">
    <property type="entry name" value="BLL1467 PROTEIN"/>
    <property type="match status" value="1"/>
</dbReference>
<name>A0A558CWM5_9GAMM</name>
<comment type="similarity">
    <text evidence="2">Belongs to the autoinducer-2 exporter (AI-2E) (TC 2.A.86) family.</text>
</comment>
<organism evidence="7 8">
    <name type="scientific">Sedimenticola thiotaurini</name>
    <dbReference type="NCBI Taxonomy" id="1543721"/>
    <lineage>
        <taxon>Bacteria</taxon>
        <taxon>Pseudomonadati</taxon>
        <taxon>Pseudomonadota</taxon>
        <taxon>Gammaproteobacteria</taxon>
        <taxon>Chromatiales</taxon>
        <taxon>Sedimenticolaceae</taxon>
        <taxon>Sedimenticola</taxon>
    </lineage>
</organism>